<keyword evidence="8" id="KW-0406">Ion transport</keyword>
<evidence type="ECO:0000256" key="13">
    <source>
        <dbReference type="RuleBase" id="RU003357"/>
    </source>
</evidence>
<dbReference type="InterPro" id="IPR036942">
    <property type="entry name" value="Beta-barrel_TonB_sf"/>
</dbReference>
<keyword evidence="17" id="KW-0675">Receptor</keyword>
<evidence type="ECO:0000256" key="4">
    <source>
        <dbReference type="ARBA" id="ARBA00022496"/>
    </source>
</evidence>
<evidence type="ECO:0000256" key="3">
    <source>
        <dbReference type="ARBA" id="ARBA00022452"/>
    </source>
</evidence>
<comment type="similarity">
    <text evidence="12 13">Belongs to the TonB-dependent receptor family.</text>
</comment>
<evidence type="ECO:0000256" key="12">
    <source>
        <dbReference type="PROSITE-ProRule" id="PRU01360"/>
    </source>
</evidence>
<dbReference type="SUPFAM" id="SSF56935">
    <property type="entry name" value="Porins"/>
    <property type="match status" value="1"/>
</dbReference>
<keyword evidence="4" id="KW-0410">Iron transport</keyword>
<dbReference type="InterPro" id="IPR012910">
    <property type="entry name" value="Plug_dom"/>
</dbReference>
<dbReference type="InterPro" id="IPR037066">
    <property type="entry name" value="Plug_dom_sf"/>
</dbReference>
<protein>
    <submittedName>
        <fullName evidence="17">TonB-dependent receptor</fullName>
    </submittedName>
</protein>
<sequence>MKKSYTHIVSSILLTVFGGISFASAQQTASSDSIKLIELEGVQVVAVRAAKQAPVTKIELNKKQIAEINTGVDIPYLLSLTPGVIATSEAGTGVGYTSLRLRGADASRINFTINGVPLSDSESQQVFWVNMPDFASSLESLQIQRGIGTSSNGAGAFGGTINMQTNNFGYKTGGEFNLGIGSYSHVRSNIKFSSGRIADRFAIDARLSTQKNEGYIDRSGVFLNSYYLQAGYFTGNSMFKFVTFGGKERTGIAWNGISPSDIDKYGRRFNSAGLMYRDANGTPHYYRNTDNYSQRHYQLIFTHGFSSSLTMNITGHLTRGIGHTDEYRTGRKLLEYNLKNYTDANGKEVKKTSLIREKYLDNYFYGAIGNLNWQTKGFKLNLGLSGNRYDNKHYGKLTFVKDYPLPLTLPFEYYRNDADKTEASAFLKADWLIAGSLGMYGDVQYRYIRQTMEGPTDRYDSKNKRMQILDFDKTFNFFNPKFGLYFDINRNHSLYASIAMASREPNRKAYTEAGNLPEPKKESMIDYEAGYKIRYRNFNAALNFYYMDYKDQLVLDGRQSDVGEALTSNVDKSYRTGAELSMTYAPCRFFRWDVAAAYSKNKIKEYTQYAEVYGPGKEDYTIDRHVYKDTDISFSPSFVATNVFTFMLNDLSLAWTTQHVDKQYLDNTQSNERSMPAYTVHNARIAYDFKGLGLEKMTLGVEIRNVLNKDYYSNAGAGFAYSKDTGGKLTESSWKWVYPQAPINFMVNLNVVF</sequence>
<dbReference type="PANTHER" id="PTHR32552:SF68">
    <property type="entry name" value="FERRICHROME OUTER MEMBRANE TRANSPORTER_PHAGE RECEPTOR"/>
    <property type="match status" value="1"/>
</dbReference>
<evidence type="ECO:0000259" key="16">
    <source>
        <dbReference type="Pfam" id="PF07715"/>
    </source>
</evidence>
<keyword evidence="5 12" id="KW-0812">Transmembrane</keyword>
<evidence type="ECO:0000256" key="14">
    <source>
        <dbReference type="SAM" id="SignalP"/>
    </source>
</evidence>
<keyword evidence="9 13" id="KW-0798">TonB box</keyword>
<feature type="chain" id="PRO_5001986923" evidence="14">
    <location>
        <begin position="26"/>
        <end position="753"/>
    </location>
</feature>
<gene>
    <name evidence="17" type="ORF">HQ47_06595</name>
</gene>
<evidence type="ECO:0000259" key="15">
    <source>
        <dbReference type="Pfam" id="PF00593"/>
    </source>
</evidence>
<keyword evidence="11 12" id="KW-0998">Cell outer membrane</keyword>
<keyword evidence="3 12" id="KW-1134">Transmembrane beta strand</keyword>
<evidence type="ECO:0000256" key="1">
    <source>
        <dbReference type="ARBA" id="ARBA00004571"/>
    </source>
</evidence>
<evidence type="ECO:0000256" key="7">
    <source>
        <dbReference type="ARBA" id="ARBA00023004"/>
    </source>
</evidence>
<feature type="domain" description="TonB-dependent receptor plug" evidence="16">
    <location>
        <begin position="54"/>
        <end position="160"/>
    </location>
</feature>
<evidence type="ECO:0000313" key="17">
    <source>
        <dbReference type="EMBL" id="KGN73902.1"/>
    </source>
</evidence>
<evidence type="ECO:0000256" key="8">
    <source>
        <dbReference type="ARBA" id="ARBA00023065"/>
    </source>
</evidence>
<evidence type="ECO:0000313" key="18">
    <source>
        <dbReference type="Proteomes" id="UP000030103"/>
    </source>
</evidence>
<keyword evidence="7" id="KW-0408">Iron</keyword>
<dbReference type="Gene3D" id="2.170.130.10">
    <property type="entry name" value="TonB-dependent receptor, plug domain"/>
    <property type="match status" value="1"/>
</dbReference>
<keyword evidence="10 12" id="KW-0472">Membrane</keyword>
<dbReference type="InterPro" id="IPR039426">
    <property type="entry name" value="TonB-dep_rcpt-like"/>
</dbReference>
<dbReference type="Pfam" id="PF00593">
    <property type="entry name" value="TonB_dep_Rec_b-barrel"/>
    <property type="match status" value="1"/>
</dbReference>
<evidence type="ECO:0000256" key="9">
    <source>
        <dbReference type="ARBA" id="ARBA00023077"/>
    </source>
</evidence>
<dbReference type="Proteomes" id="UP000030103">
    <property type="component" value="Unassembled WGS sequence"/>
</dbReference>
<dbReference type="EMBL" id="JRFA01000017">
    <property type="protein sequence ID" value="KGN73902.1"/>
    <property type="molecule type" value="Genomic_DNA"/>
</dbReference>
<keyword evidence="2 12" id="KW-0813">Transport</keyword>
<dbReference type="AlphaFoldDB" id="A0A0A2E8G8"/>
<dbReference type="PANTHER" id="PTHR32552">
    <property type="entry name" value="FERRICHROME IRON RECEPTOR-RELATED"/>
    <property type="match status" value="1"/>
</dbReference>
<name>A0A0A2E8G8_9PORP</name>
<dbReference type="Gene3D" id="2.40.170.20">
    <property type="entry name" value="TonB-dependent receptor, beta-barrel domain"/>
    <property type="match status" value="1"/>
</dbReference>
<dbReference type="OrthoDB" id="9761152at2"/>
<dbReference type="eggNOG" id="COG4771">
    <property type="taxonomic scope" value="Bacteria"/>
</dbReference>
<dbReference type="STRING" id="28115.HQ47_06595"/>
<feature type="signal peptide" evidence="14">
    <location>
        <begin position="1"/>
        <end position="25"/>
    </location>
</feature>
<evidence type="ECO:0000256" key="2">
    <source>
        <dbReference type="ARBA" id="ARBA00022448"/>
    </source>
</evidence>
<dbReference type="GO" id="GO:0009279">
    <property type="term" value="C:cell outer membrane"/>
    <property type="evidence" value="ECO:0007669"/>
    <property type="project" value="UniProtKB-SubCell"/>
</dbReference>
<organism evidence="17 18">
    <name type="scientific">Porphyromonas macacae</name>
    <dbReference type="NCBI Taxonomy" id="28115"/>
    <lineage>
        <taxon>Bacteria</taxon>
        <taxon>Pseudomonadati</taxon>
        <taxon>Bacteroidota</taxon>
        <taxon>Bacteroidia</taxon>
        <taxon>Bacteroidales</taxon>
        <taxon>Porphyromonadaceae</taxon>
        <taxon>Porphyromonas</taxon>
    </lineage>
</organism>
<keyword evidence="6 14" id="KW-0732">Signal</keyword>
<evidence type="ECO:0000256" key="11">
    <source>
        <dbReference type="ARBA" id="ARBA00023237"/>
    </source>
</evidence>
<dbReference type="GO" id="GO:0015344">
    <property type="term" value="F:siderophore uptake transmembrane transporter activity"/>
    <property type="evidence" value="ECO:0007669"/>
    <property type="project" value="TreeGrafter"/>
</dbReference>
<proteinExistence type="inferred from homology"/>
<evidence type="ECO:0000256" key="5">
    <source>
        <dbReference type="ARBA" id="ARBA00022692"/>
    </source>
</evidence>
<dbReference type="InterPro" id="IPR000531">
    <property type="entry name" value="Beta-barrel_TonB"/>
</dbReference>
<evidence type="ECO:0000256" key="6">
    <source>
        <dbReference type="ARBA" id="ARBA00022729"/>
    </source>
</evidence>
<comment type="subcellular location">
    <subcellularLocation>
        <location evidence="1 12">Cell outer membrane</location>
        <topology evidence="1 12">Multi-pass membrane protein</topology>
    </subcellularLocation>
</comment>
<dbReference type="PROSITE" id="PS52016">
    <property type="entry name" value="TONB_DEPENDENT_REC_3"/>
    <property type="match status" value="1"/>
</dbReference>
<evidence type="ECO:0000256" key="10">
    <source>
        <dbReference type="ARBA" id="ARBA00023136"/>
    </source>
</evidence>
<feature type="domain" description="TonB-dependent receptor-like beta-barrel" evidence="15">
    <location>
        <begin position="269"/>
        <end position="706"/>
    </location>
</feature>
<dbReference type="Pfam" id="PF07715">
    <property type="entry name" value="Plug"/>
    <property type="match status" value="1"/>
</dbReference>
<accession>A0A0A2E8G8</accession>
<comment type="caution">
    <text evidence="17">The sequence shown here is derived from an EMBL/GenBank/DDBJ whole genome shotgun (WGS) entry which is preliminary data.</text>
</comment>
<reference evidence="17 18" key="1">
    <citation type="submission" date="2014-09" db="EMBL/GenBank/DDBJ databases">
        <title>Draft Genome Sequence of Porphyromonas macacae COT-192_OH2859.</title>
        <authorList>
            <person name="Wallis C."/>
            <person name="Deusch O."/>
            <person name="O'Flynn C."/>
            <person name="Davis I."/>
            <person name="Horsfall A."/>
            <person name="Kirkwood N."/>
            <person name="Harris S."/>
            <person name="Eisen J.A."/>
            <person name="Coil D.A."/>
            <person name="Darling A.E."/>
            <person name="Jospin G."/>
            <person name="Alexiev A."/>
        </authorList>
    </citation>
    <scope>NUCLEOTIDE SEQUENCE [LARGE SCALE GENOMIC DNA]</scope>
    <source>
        <strain evidence="18">COT-192 OH2859</strain>
    </source>
</reference>
<dbReference type="RefSeq" id="WP_036874108.1">
    <property type="nucleotide sequence ID" value="NZ_JRFA01000017.1"/>
</dbReference>
<keyword evidence="18" id="KW-1185">Reference proteome</keyword>